<name>A0A409WDH7_9AGAR</name>
<feature type="compositionally biased region" description="Polar residues" evidence="1">
    <location>
        <begin position="1"/>
        <end position="16"/>
    </location>
</feature>
<accession>A0A409WDH7</accession>
<dbReference type="AlphaFoldDB" id="A0A409WDH7"/>
<organism evidence="2 3">
    <name type="scientific">Panaeolus cyanescens</name>
    <dbReference type="NCBI Taxonomy" id="181874"/>
    <lineage>
        <taxon>Eukaryota</taxon>
        <taxon>Fungi</taxon>
        <taxon>Dikarya</taxon>
        <taxon>Basidiomycota</taxon>
        <taxon>Agaricomycotina</taxon>
        <taxon>Agaricomycetes</taxon>
        <taxon>Agaricomycetidae</taxon>
        <taxon>Agaricales</taxon>
        <taxon>Agaricineae</taxon>
        <taxon>Galeropsidaceae</taxon>
        <taxon>Panaeolus</taxon>
    </lineage>
</organism>
<comment type="caution">
    <text evidence="2">The sequence shown here is derived from an EMBL/GenBank/DDBJ whole genome shotgun (WGS) entry which is preliminary data.</text>
</comment>
<gene>
    <name evidence="2" type="ORF">CVT24_010581</name>
</gene>
<evidence type="ECO:0000256" key="1">
    <source>
        <dbReference type="SAM" id="MobiDB-lite"/>
    </source>
</evidence>
<protein>
    <submittedName>
        <fullName evidence="2">Uncharacterized protein</fullName>
    </submittedName>
</protein>
<feature type="region of interest" description="Disordered" evidence="1">
    <location>
        <begin position="1"/>
        <end position="29"/>
    </location>
</feature>
<evidence type="ECO:0000313" key="3">
    <source>
        <dbReference type="Proteomes" id="UP000284842"/>
    </source>
</evidence>
<dbReference type="InParanoid" id="A0A409WDH7"/>
<dbReference type="Proteomes" id="UP000284842">
    <property type="component" value="Unassembled WGS sequence"/>
</dbReference>
<feature type="compositionally biased region" description="Basic and acidic residues" evidence="1">
    <location>
        <begin position="17"/>
        <end position="28"/>
    </location>
</feature>
<dbReference type="EMBL" id="NHTK01005557">
    <property type="protein sequence ID" value="PPQ76582.1"/>
    <property type="molecule type" value="Genomic_DNA"/>
</dbReference>
<sequence length="602" mass="68731">MDEQPLSPSAPSTQKQDTPKRLGSETSHHYNLNPQTLMEVVSAIMTITGGTLRGAMKVAFEDALSLDFSGSHELKFFPKYMTALGYLDRTVSKSLTQALEIQVFVENCLNFEPLFTQGEDEKPRLDSSQSEPLRSLVDNMGNRVQDLVDRFDTVFELFSEAFGAYPELATPVKGFDLRYDATYELRAFYNMIRIPDVPEKDEDNWIHLQRLRRPVVCRNCLLTFLYHLRCWWAHIMDEHGKLTLDTIESPDLLRSWMGGIAQHIAKYIHGVHLGITGHLDRFPRNRQAIFEVGWAAEDLIPFAEGGNNRNRDHNVAVNAAISKLRQRTSPSTWTEDNIFKLCIEPLALFREKRRLPMKSLFHRTRMLTFRSEADVVEVHRLKQNGHYALKLAISCYANMWEDRTDRRDELDAKCTALQISWQLGCVNGSKIESNGLKLVAAYPQDIIADTTDLRMTFDEDLKPVTVVSDQGTNRSTRGLELAIPHGATIRPNGLDEFDHSPNGYQIRRIVHSLKQGLRLIELVAIVKLHDPSTKEIYTKLDVWAGCKGEMTSTSRSFARSWKAFGFTHIETEERRINLPLSSLKTTFELAEAPLVQVIIRRV</sequence>
<proteinExistence type="predicted"/>
<keyword evidence="3" id="KW-1185">Reference proteome</keyword>
<evidence type="ECO:0000313" key="2">
    <source>
        <dbReference type="EMBL" id="PPQ76582.1"/>
    </source>
</evidence>
<reference evidence="2 3" key="1">
    <citation type="journal article" date="2018" name="Evol. Lett.">
        <title>Horizontal gene cluster transfer increased hallucinogenic mushroom diversity.</title>
        <authorList>
            <person name="Reynolds H.T."/>
            <person name="Vijayakumar V."/>
            <person name="Gluck-Thaler E."/>
            <person name="Korotkin H.B."/>
            <person name="Matheny P.B."/>
            <person name="Slot J.C."/>
        </authorList>
    </citation>
    <scope>NUCLEOTIDE SEQUENCE [LARGE SCALE GENOMIC DNA]</scope>
    <source>
        <strain evidence="2 3">2629</strain>
    </source>
</reference>